<feature type="region of interest" description="Disordered" evidence="2">
    <location>
        <begin position="1"/>
        <end position="211"/>
    </location>
</feature>
<feature type="compositionally biased region" description="Low complexity" evidence="2">
    <location>
        <begin position="176"/>
        <end position="187"/>
    </location>
</feature>
<dbReference type="AlphaFoldDB" id="M7TTI0"/>
<feature type="compositionally biased region" description="Basic and acidic residues" evidence="2">
    <location>
        <begin position="156"/>
        <end position="167"/>
    </location>
</feature>
<sequence length="317" mass="34998">MPQDPHLYGQRPAKKQKKEIPLSSSLAFTSQLTSLLSSSSSTPTSAAAAPSAAAASSGRPRPSKQKDDLFSVKAKKKRKNNNNNGGRGEESGEKEEEEEASKSLLKKLKTPHGTEDERQGFLRARRNMEEKARRYAAMKRGDLVAQENDISAPLVDFDRKWAERHPEEENDDPNSKNKSGYSSSGSDNESDDDDDDYGGMNELVEYKDEFGRTRTGTRAEVLRQARRERRQQLGAEELEAMAARPLYNPSSSTLAGSPSTIIHGDVIQSAAFFEQQARDATTAQRMEDLAARRDRTPTPPADAHFDGRAEIRSKGVG</sequence>
<accession>M7TTI0</accession>
<feature type="compositionally biased region" description="Basic and acidic residues" evidence="2">
    <location>
        <begin position="303"/>
        <end position="317"/>
    </location>
</feature>
<dbReference type="STRING" id="1287681.M7TTI0"/>
<evidence type="ECO:0000313" key="4">
    <source>
        <dbReference type="Proteomes" id="UP000012174"/>
    </source>
</evidence>
<dbReference type="KEGG" id="ela:UCREL1_2993"/>
<dbReference type="Proteomes" id="UP000012174">
    <property type="component" value="Unassembled WGS sequence"/>
</dbReference>
<dbReference type="OMA" id="HNKGAQK"/>
<evidence type="ECO:0000256" key="1">
    <source>
        <dbReference type="ARBA" id="ARBA00023054"/>
    </source>
</evidence>
<dbReference type="GO" id="GO:0005634">
    <property type="term" value="C:nucleus"/>
    <property type="evidence" value="ECO:0007669"/>
    <property type="project" value="TreeGrafter"/>
</dbReference>
<reference evidence="4" key="1">
    <citation type="journal article" date="2013" name="Genome Announc.">
        <title>Draft genome sequence of the grapevine dieback fungus Eutypa lata UCR-EL1.</title>
        <authorList>
            <person name="Blanco-Ulate B."/>
            <person name="Rolshausen P.E."/>
            <person name="Cantu D."/>
        </authorList>
    </citation>
    <scope>NUCLEOTIDE SEQUENCE [LARGE SCALE GENOMIC DNA]</scope>
    <source>
        <strain evidence="4">UCR-EL1</strain>
    </source>
</reference>
<name>M7TTI0_EUTLA</name>
<dbReference type="eggNOG" id="ENOG502QWJ9">
    <property type="taxonomic scope" value="Eukaryota"/>
</dbReference>
<evidence type="ECO:0000256" key="2">
    <source>
        <dbReference type="SAM" id="MobiDB-lite"/>
    </source>
</evidence>
<organism evidence="3 4">
    <name type="scientific">Eutypa lata (strain UCR-EL1)</name>
    <name type="common">Grapevine dieback disease fungus</name>
    <name type="synonym">Eutypa armeniacae</name>
    <dbReference type="NCBI Taxonomy" id="1287681"/>
    <lineage>
        <taxon>Eukaryota</taxon>
        <taxon>Fungi</taxon>
        <taxon>Dikarya</taxon>
        <taxon>Ascomycota</taxon>
        <taxon>Pezizomycotina</taxon>
        <taxon>Sordariomycetes</taxon>
        <taxon>Xylariomycetidae</taxon>
        <taxon>Xylariales</taxon>
        <taxon>Diatrypaceae</taxon>
        <taxon>Eutypa</taxon>
    </lineage>
</organism>
<keyword evidence="1" id="KW-0175">Coiled coil</keyword>
<dbReference type="Pfam" id="PF13300">
    <property type="entry name" value="DUF4078"/>
    <property type="match status" value="1"/>
</dbReference>
<feature type="region of interest" description="Disordered" evidence="2">
    <location>
        <begin position="278"/>
        <end position="317"/>
    </location>
</feature>
<dbReference type="PANTHER" id="PTHR15885">
    <property type="entry name" value="COILED-COIL DOMAIN-CONTAINING PROTEIN 174"/>
    <property type="match status" value="1"/>
</dbReference>
<dbReference type="OrthoDB" id="333551at2759"/>
<keyword evidence="4" id="KW-1185">Reference proteome</keyword>
<feature type="compositionally biased region" description="Basic and acidic residues" evidence="2">
    <location>
        <begin position="112"/>
        <end position="133"/>
    </location>
</feature>
<feature type="compositionally biased region" description="Basic and acidic residues" evidence="2">
    <location>
        <begin position="285"/>
        <end position="296"/>
    </location>
</feature>
<dbReference type="HOGENOM" id="CLU_054813_0_0_1"/>
<protein>
    <submittedName>
        <fullName evidence="3">Uncharacterized protein</fullName>
    </submittedName>
</protein>
<feature type="compositionally biased region" description="Low complexity" evidence="2">
    <location>
        <begin position="22"/>
        <end position="57"/>
    </location>
</feature>
<dbReference type="InterPro" id="IPR025066">
    <property type="entry name" value="CCDC174-like"/>
</dbReference>
<dbReference type="EMBL" id="KB705990">
    <property type="protein sequence ID" value="EMR69975.1"/>
    <property type="molecule type" value="Genomic_DNA"/>
</dbReference>
<proteinExistence type="predicted"/>
<feature type="compositionally biased region" description="Acidic residues" evidence="2">
    <location>
        <begin position="188"/>
        <end position="197"/>
    </location>
</feature>
<evidence type="ECO:0000313" key="3">
    <source>
        <dbReference type="EMBL" id="EMR69975.1"/>
    </source>
</evidence>
<gene>
    <name evidence="3" type="ORF">UCREL1_2993</name>
</gene>
<dbReference type="PANTHER" id="PTHR15885:SF1">
    <property type="entry name" value="COILED-COIL DOMAIN-CONTAINING PROTEIN 174"/>
    <property type="match status" value="1"/>
</dbReference>